<gene>
    <name evidence="2" type="ORF">VIBC2010_00415</name>
</gene>
<dbReference type="PROSITE" id="PS51725">
    <property type="entry name" value="ABM"/>
    <property type="match status" value="1"/>
</dbReference>
<dbReference type="InterPro" id="IPR007138">
    <property type="entry name" value="ABM_dom"/>
</dbReference>
<accession>E3BH37</accession>
<dbReference type="Gene3D" id="3.30.70.100">
    <property type="match status" value="1"/>
</dbReference>
<feature type="domain" description="ABM" evidence="1">
    <location>
        <begin position="4"/>
        <end position="93"/>
    </location>
</feature>
<dbReference type="InterPro" id="IPR011008">
    <property type="entry name" value="Dimeric_a/b-barrel"/>
</dbReference>
<keyword evidence="3" id="KW-1185">Reference proteome</keyword>
<proteinExistence type="predicted"/>
<dbReference type="EMBL" id="AEIU01000052">
    <property type="protein sequence ID" value="EFP97674.1"/>
    <property type="molecule type" value="Genomic_DNA"/>
</dbReference>
<dbReference type="Proteomes" id="UP000002943">
    <property type="component" value="Unassembled WGS sequence"/>
</dbReference>
<name>E3BH37_9VIBR</name>
<sequence length="93" mass="10764">MGKITLSGFIDVPEHELNQVKKALVTHIELTQREVGCLVFEVTQCNTRPTRFDVYEEFVDKAAFEAHQQRVKVSDWGRVTVNVKRSYQIVEKV</sequence>
<dbReference type="Pfam" id="PF03992">
    <property type="entry name" value="ABM"/>
    <property type="match status" value="1"/>
</dbReference>
<protein>
    <recommendedName>
        <fullName evidence="1">ABM domain-containing protein</fullName>
    </recommendedName>
</protein>
<dbReference type="eggNOG" id="COG1359">
    <property type="taxonomic scope" value="Bacteria"/>
</dbReference>
<dbReference type="AlphaFoldDB" id="E3BH37"/>
<evidence type="ECO:0000313" key="3">
    <source>
        <dbReference type="Proteomes" id="UP000002943"/>
    </source>
</evidence>
<dbReference type="OrthoDB" id="9812192at2"/>
<reference evidence="2 3" key="1">
    <citation type="journal article" date="2012" name="Int. J. Syst. Evol. Microbiol.">
        <title>Vibrio caribbeanicus sp. nov., isolated from the marine sponge Scleritoderma cyanea.</title>
        <authorList>
            <person name="Hoffmann M."/>
            <person name="Monday S.R."/>
            <person name="Allard M.W."/>
            <person name="Strain E.A."/>
            <person name="Whittaker P."/>
            <person name="Naum M."/>
            <person name="McCarthy P.J."/>
            <person name="Lopez J.V."/>
            <person name="Fischer M."/>
            <person name="Brown E.W."/>
        </authorList>
    </citation>
    <scope>NUCLEOTIDE SEQUENCE [LARGE SCALE GENOMIC DNA]</scope>
    <source>
        <strain evidence="2 3">ATCC BAA-2122</strain>
    </source>
</reference>
<evidence type="ECO:0000313" key="2">
    <source>
        <dbReference type="EMBL" id="EFP97674.1"/>
    </source>
</evidence>
<dbReference type="RefSeq" id="WP_009600283.1">
    <property type="nucleotide sequence ID" value="NZ_AEIU01000052.1"/>
</dbReference>
<evidence type="ECO:0000259" key="1">
    <source>
        <dbReference type="PROSITE" id="PS51725"/>
    </source>
</evidence>
<dbReference type="SUPFAM" id="SSF54909">
    <property type="entry name" value="Dimeric alpha+beta barrel"/>
    <property type="match status" value="1"/>
</dbReference>
<organism evidence="2 3">
    <name type="scientific">Vibrio caribbeanicus ATCC BAA-2122</name>
    <dbReference type="NCBI Taxonomy" id="796620"/>
    <lineage>
        <taxon>Bacteria</taxon>
        <taxon>Pseudomonadati</taxon>
        <taxon>Pseudomonadota</taxon>
        <taxon>Gammaproteobacteria</taxon>
        <taxon>Vibrionales</taxon>
        <taxon>Vibrionaceae</taxon>
        <taxon>Vibrio</taxon>
    </lineage>
</organism>
<comment type="caution">
    <text evidence="2">The sequence shown here is derived from an EMBL/GenBank/DDBJ whole genome shotgun (WGS) entry which is preliminary data.</text>
</comment>